<evidence type="ECO:0000256" key="4">
    <source>
        <dbReference type="ARBA" id="ARBA00022692"/>
    </source>
</evidence>
<evidence type="ECO:0000256" key="11">
    <source>
        <dbReference type="RuleBase" id="RU003357"/>
    </source>
</evidence>
<keyword evidence="14" id="KW-0675">Receptor</keyword>
<evidence type="ECO:0000256" key="2">
    <source>
        <dbReference type="ARBA" id="ARBA00022448"/>
    </source>
</evidence>
<evidence type="ECO:0000256" key="3">
    <source>
        <dbReference type="ARBA" id="ARBA00022452"/>
    </source>
</evidence>
<evidence type="ECO:0000256" key="5">
    <source>
        <dbReference type="ARBA" id="ARBA00022729"/>
    </source>
</evidence>
<keyword evidence="9 10" id="KW-0998">Cell outer membrane</keyword>
<dbReference type="RefSeq" id="WP_169210944.1">
    <property type="nucleotide sequence ID" value="NZ_JAATNW010000005.1"/>
</dbReference>
<dbReference type="PANTHER" id="PTHR30069:SF53">
    <property type="entry name" value="COLICIN I RECEPTOR-RELATED"/>
    <property type="match status" value="1"/>
</dbReference>
<dbReference type="Gene3D" id="2.40.170.20">
    <property type="entry name" value="TonB-dependent receptor, beta-barrel domain"/>
    <property type="match status" value="1"/>
</dbReference>
<keyword evidence="6" id="KW-0406">Ion transport</keyword>
<evidence type="ECO:0000256" key="6">
    <source>
        <dbReference type="ARBA" id="ARBA00023065"/>
    </source>
</evidence>
<keyword evidence="8 10" id="KW-0472">Membrane</keyword>
<dbReference type="InterPro" id="IPR037066">
    <property type="entry name" value="Plug_dom_sf"/>
</dbReference>
<reference evidence="14 15" key="1">
    <citation type="submission" date="2020-03" db="EMBL/GenBank/DDBJ databases">
        <title>Alteromonas ponticola sp. nov., isolated from seawater.</title>
        <authorList>
            <person name="Yoon J.-H."/>
            <person name="Kim Y.-O."/>
        </authorList>
    </citation>
    <scope>NUCLEOTIDE SEQUENCE [LARGE SCALE GENOMIC DNA]</scope>
    <source>
        <strain evidence="14 15">MYP5</strain>
    </source>
</reference>
<dbReference type="InterPro" id="IPR000531">
    <property type="entry name" value="Beta-barrel_TonB"/>
</dbReference>
<proteinExistence type="inferred from homology"/>
<evidence type="ECO:0000313" key="14">
    <source>
        <dbReference type="EMBL" id="NMH60385.1"/>
    </source>
</evidence>
<evidence type="ECO:0000256" key="10">
    <source>
        <dbReference type="PROSITE-ProRule" id="PRU01360"/>
    </source>
</evidence>
<dbReference type="Pfam" id="PF00593">
    <property type="entry name" value="TonB_dep_Rec_b-barrel"/>
    <property type="match status" value="1"/>
</dbReference>
<evidence type="ECO:0000259" key="13">
    <source>
        <dbReference type="Pfam" id="PF07715"/>
    </source>
</evidence>
<evidence type="ECO:0000256" key="7">
    <source>
        <dbReference type="ARBA" id="ARBA00023077"/>
    </source>
</evidence>
<dbReference type="PANTHER" id="PTHR30069">
    <property type="entry name" value="TONB-DEPENDENT OUTER MEMBRANE RECEPTOR"/>
    <property type="match status" value="1"/>
</dbReference>
<evidence type="ECO:0000313" key="15">
    <source>
        <dbReference type="Proteomes" id="UP000709336"/>
    </source>
</evidence>
<evidence type="ECO:0000256" key="9">
    <source>
        <dbReference type="ARBA" id="ARBA00023237"/>
    </source>
</evidence>
<keyword evidence="3 10" id="KW-1134">Transmembrane beta strand</keyword>
<dbReference type="InterPro" id="IPR036942">
    <property type="entry name" value="Beta-barrel_TonB_sf"/>
</dbReference>
<keyword evidence="2 10" id="KW-0813">Transport</keyword>
<evidence type="ECO:0000256" key="8">
    <source>
        <dbReference type="ARBA" id="ARBA00023136"/>
    </source>
</evidence>
<keyword evidence="15" id="KW-1185">Reference proteome</keyword>
<keyword evidence="4 10" id="KW-0812">Transmembrane</keyword>
<comment type="subcellular location">
    <subcellularLocation>
        <location evidence="1 10">Cell outer membrane</location>
        <topology evidence="1 10">Multi-pass membrane protein</topology>
    </subcellularLocation>
</comment>
<protein>
    <submittedName>
        <fullName evidence="14">TonB-dependent receptor</fullName>
    </submittedName>
</protein>
<evidence type="ECO:0000259" key="12">
    <source>
        <dbReference type="Pfam" id="PF00593"/>
    </source>
</evidence>
<gene>
    <name evidence="14" type="ORF">HCJ96_10170</name>
</gene>
<feature type="domain" description="TonB-dependent receptor plug" evidence="13">
    <location>
        <begin position="46"/>
        <end position="153"/>
    </location>
</feature>
<organism evidence="14 15">
    <name type="scientific">Alteromonas ponticola</name>
    <dbReference type="NCBI Taxonomy" id="2720613"/>
    <lineage>
        <taxon>Bacteria</taxon>
        <taxon>Pseudomonadati</taxon>
        <taxon>Pseudomonadota</taxon>
        <taxon>Gammaproteobacteria</taxon>
        <taxon>Alteromonadales</taxon>
        <taxon>Alteromonadaceae</taxon>
        <taxon>Alteromonas/Salinimonas group</taxon>
        <taxon>Alteromonas</taxon>
    </lineage>
</organism>
<comment type="caution">
    <text evidence="14">The sequence shown here is derived from an EMBL/GenBank/DDBJ whole genome shotgun (WGS) entry which is preliminary data.</text>
</comment>
<dbReference type="SUPFAM" id="SSF56935">
    <property type="entry name" value="Porins"/>
    <property type="match status" value="1"/>
</dbReference>
<dbReference type="PROSITE" id="PS52016">
    <property type="entry name" value="TONB_DEPENDENT_REC_3"/>
    <property type="match status" value="1"/>
</dbReference>
<dbReference type="InterPro" id="IPR012910">
    <property type="entry name" value="Plug_dom"/>
</dbReference>
<dbReference type="Pfam" id="PF07715">
    <property type="entry name" value="Plug"/>
    <property type="match status" value="1"/>
</dbReference>
<keyword evidence="7 11" id="KW-0798">TonB box</keyword>
<comment type="similarity">
    <text evidence="10 11">Belongs to the TonB-dependent receptor family.</text>
</comment>
<dbReference type="Proteomes" id="UP000709336">
    <property type="component" value="Unassembled WGS sequence"/>
</dbReference>
<dbReference type="Gene3D" id="2.170.130.10">
    <property type="entry name" value="TonB-dependent receptor, plug domain"/>
    <property type="match status" value="1"/>
</dbReference>
<dbReference type="EMBL" id="JAATNW010000005">
    <property type="protein sequence ID" value="NMH60385.1"/>
    <property type="molecule type" value="Genomic_DNA"/>
</dbReference>
<evidence type="ECO:0000256" key="1">
    <source>
        <dbReference type="ARBA" id="ARBA00004571"/>
    </source>
</evidence>
<sequence length="640" mass="70194">MGLHTQKPTLALCGIFIATQTAAFTTNANESIEKITITGSRLSLDIQEVAASLSVITQEEIRLSGATQLSEILRGLPGVAISSSGSLGALNEIRLRGNESNHLLVILDGVIINDDSQGGLIDLAHINIKDVAKIELIRGPQASAWGSGAVGGVLHIQTLAHQADDARLRASVSAGNKDTRQGYANLNGRANAHHYAVSLQHVTTEGDNIARSGNEKDGYRRNTVNAHYRYAINDIKFSTIARLVNFENDYDTVDFMETGLPIDANNYTEGQQATAKVNLTYAPAQSDYATSVSGTYSRHQNDNFELGTFTSSAESERFQFANTHSMQWDKVDVVVGAEYLQRLYTQRGSIGFADPNQKQDDQTASVFVESLARLSDNIDLTVGARFDENSEFDNAFSYRSGISWQHNAHLTTFLSVGKAIKNPTFTERFGYFPGTFLGNQNLQPEHIQEWELGLRARLSPSLQGQVSVYQAELQDEILGFVFDPASGLMTAQNAAFNSDRSGLDSEMSFDWGALTWRATYSYLDASQGADNAEQVELRRPRHSGGISVAGALTEQLSTYVKWTYTGSQQDAYFPPPMFASQSAALRPYSLLSFNINYQLTPAWATSIRVENALNQDYENIVGFAGERRSILLTLTYADSD</sequence>
<dbReference type="InterPro" id="IPR039426">
    <property type="entry name" value="TonB-dep_rcpt-like"/>
</dbReference>
<keyword evidence="5" id="KW-0732">Signal</keyword>
<accession>A0ABX1R560</accession>
<name>A0ABX1R560_9ALTE</name>
<feature type="domain" description="TonB-dependent receptor-like beta-barrel" evidence="12">
    <location>
        <begin position="204"/>
        <end position="611"/>
    </location>
</feature>